<feature type="domain" description="HTH tetR-type" evidence="5">
    <location>
        <begin position="5"/>
        <end position="65"/>
    </location>
</feature>
<keyword evidence="3" id="KW-0804">Transcription</keyword>
<dbReference type="Proteomes" id="UP000070134">
    <property type="component" value="Chromosome"/>
</dbReference>
<sequence>MPRPPKARAAILDAYRDLLVSDGERAATMDAVAAAAGVSKGGLLYHFRSKDALAEGLLGRLAEAAAEDRERMASAAEGPSRYFVRTSVSTGSDLDLLFVATVRLAQAGHAGALAALEELDAAWLEIIRREVPDPDASAAIMLVGEGLYHYSTLAGGWPEAAFGTSLEGLLAVVDRLRGA</sequence>
<dbReference type="EMBL" id="CP014518">
    <property type="protein sequence ID" value="AMM30915.1"/>
    <property type="molecule type" value="Genomic_DNA"/>
</dbReference>
<dbReference type="PATRIC" id="fig|37927.3.peg.219"/>
<evidence type="ECO:0000313" key="6">
    <source>
        <dbReference type="EMBL" id="AMM30915.1"/>
    </source>
</evidence>
<dbReference type="PANTHER" id="PTHR30055">
    <property type="entry name" value="HTH-TYPE TRANSCRIPTIONAL REGULATOR RUTR"/>
    <property type="match status" value="1"/>
</dbReference>
<dbReference type="Pfam" id="PF00440">
    <property type="entry name" value="TetR_N"/>
    <property type="match status" value="1"/>
</dbReference>
<name>A0A126ZWX3_9MICC</name>
<gene>
    <name evidence="6" type="ORF">SA2016_0214</name>
</gene>
<dbReference type="InterPro" id="IPR001647">
    <property type="entry name" value="HTH_TetR"/>
</dbReference>
<dbReference type="PROSITE" id="PS50977">
    <property type="entry name" value="HTH_TETR_2"/>
    <property type="match status" value="1"/>
</dbReference>
<dbReference type="GO" id="GO:0003700">
    <property type="term" value="F:DNA-binding transcription factor activity"/>
    <property type="evidence" value="ECO:0007669"/>
    <property type="project" value="TreeGrafter"/>
</dbReference>
<dbReference type="KEGG" id="satk:SA2016_0214"/>
<evidence type="ECO:0000259" key="5">
    <source>
        <dbReference type="PROSITE" id="PS50977"/>
    </source>
</evidence>
<keyword evidence="2 4" id="KW-0238">DNA-binding</keyword>
<evidence type="ECO:0000313" key="7">
    <source>
        <dbReference type="Proteomes" id="UP000070134"/>
    </source>
</evidence>
<proteinExistence type="predicted"/>
<organism evidence="6 7">
    <name type="scientific">Sinomonas atrocyanea</name>
    <dbReference type="NCBI Taxonomy" id="37927"/>
    <lineage>
        <taxon>Bacteria</taxon>
        <taxon>Bacillati</taxon>
        <taxon>Actinomycetota</taxon>
        <taxon>Actinomycetes</taxon>
        <taxon>Micrococcales</taxon>
        <taxon>Micrococcaceae</taxon>
        <taxon>Sinomonas</taxon>
    </lineage>
</organism>
<keyword evidence="1" id="KW-0805">Transcription regulation</keyword>
<evidence type="ECO:0000256" key="3">
    <source>
        <dbReference type="ARBA" id="ARBA00023163"/>
    </source>
</evidence>
<dbReference type="SUPFAM" id="SSF46689">
    <property type="entry name" value="Homeodomain-like"/>
    <property type="match status" value="1"/>
</dbReference>
<keyword evidence="7" id="KW-1185">Reference proteome</keyword>
<dbReference type="AlphaFoldDB" id="A0A126ZWX3"/>
<dbReference type="OrthoDB" id="9806334at2"/>
<evidence type="ECO:0000256" key="4">
    <source>
        <dbReference type="PROSITE-ProRule" id="PRU00335"/>
    </source>
</evidence>
<evidence type="ECO:0000256" key="1">
    <source>
        <dbReference type="ARBA" id="ARBA00023015"/>
    </source>
</evidence>
<feature type="DNA-binding region" description="H-T-H motif" evidence="4">
    <location>
        <begin position="28"/>
        <end position="47"/>
    </location>
</feature>
<dbReference type="PANTHER" id="PTHR30055:SF234">
    <property type="entry name" value="HTH-TYPE TRANSCRIPTIONAL REGULATOR BETI"/>
    <property type="match status" value="1"/>
</dbReference>
<protein>
    <submittedName>
        <fullName evidence="6">Bacterial regulatory proteins, tetR family</fullName>
    </submittedName>
</protein>
<dbReference type="InterPro" id="IPR050109">
    <property type="entry name" value="HTH-type_TetR-like_transc_reg"/>
</dbReference>
<dbReference type="PRINTS" id="PR00455">
    <property type="entry name" value="HTHTETR"/>
</dbReference>
<dbReference type="RefSeq" id="WP_066494442.1">
    <property type="nucleotide sequence ID" value="NZ_BJMO01000007.1"/>
</dbReference>
<reference evidence="6 7" key="1">
    <citation type="submission" date="2016-02" db="EMBL/GenBank/DDBJ databases">
        <title>Complete genome of Sinomonas atrocyanea KCTC 3377.</title>
        <authorList>
            <person name="Kim K.M."/>
        </authorList>
    </citation>
    <scope>NUCLEOTIDE SEQUENCE [LARGE SCALE GENOMIC DNA]</scope>
    <source>
        <strain evidence="6 7">KCTC 3377</strain>
    </source>
</reference>
<dbReference type="GO" id="GO:0000976">
    <property type="term" value="F:transcription cis-regulatory region binding"/>
    <property type="evidence" value="ECO:0007669"/>
    <property type="project" value="TreeGrafter"/>
</dbReference>
<evidence type="ECO:0000256" key="2">
    <source>
        <dbReference type="ARBA" id="ARBA00023125"/>
    </source>
</evidence>
<dbReference type="STRING" id="37927.SA2016_0214"/>
<accession>A0A126ZWX3</accession>
<dbReference type="InterPro" id="IPR009057">
    <property type="entry name" value="Homeodomain-like_sf"/>
</dbReference>
<dbReference type="Gene3D" id="1.10.357.10">
    <property type="entry name" value="Tetracycline Repressor, domain 2"/>
    <property type="match status" value="1"/>
</dbReference>